<dbReference type="GO" id="GO:0044773">
    <property type="term" value="P:mitotic DNA damage checkpoint signaling"/>
    <property type="evidence" value="ECO:0007669"/>
    <property type="project" value="TreeGrafter"/>
</dbReference>
<feature type="region of interest" description="Disordered" evidence="6">
    <location>
        <begin position="222"/>
        <end position="266"/>
    </location>
</feature>
<evidence type="ECO:0000256" key="4">
    <source>
        <dbReference type="ARBA" id="ARBA00022833"/>
    </source>
</evidence>
<evidence type="ECO:0008006" key="9">
    <source>
        <dbReference type="Google" id="ProtNLM"/>
    </source>
</evidence>
<evidence type="ECO:0000256" key="2">
    <source>
        <dbReference type="ARBA" id="ARBA00022723"/>
    </source>
</evidence>
<dbReference type="InterPro" id="IPR040050">
    <property type="entry name" value="ZNF830-like"/>
</dbReference>
<sequence length="326" mass="35353">MSDARALLAAERASRRITHPNASYTGDGKLRCNICETIVKSDAAWQAHLHSTGHTLRTSRKVEAAASRGSLPAPAMASKKRKAFDISSEASDERKKLKPNDEEDARANAGNAEDAEKLAGLAAMARGENAPPPMPTLRSGPDSQVQSLETAQSQLLGRTFDGIEGVLAAPQKQQQSSHNNEDVDVVDSELQAFERELAELDRRAPASALNAHATISAAPMTAEAIAAQAREEQSAQRGKRDVEIEAEREEAASALREEFEEMEGLEERLRKLREKREALRKKGNRGPSEGPLAVDINEKSGQTRASGGKDDEDDDEEYDDWGFSAG</sequence>
<dbReference type="GO" id="GO:0008270">
    <property type="term" value="F:zinc ion binding"/>
    <property type="evidence" value="ECO:0007669"/>
    <property type="project" value="UniProtKB-KW"/>
</dbReference>
<dbReference type="GO" id="GO:0005681">
    <property type="term" value="C:spliceosomal complex"/>
    <property type="evidence" value="ECO:0007669"/>
    <property type="project" value="InterPro"/>
</dbReference>
<keyword evidence="5" id="KW-0539">Nucleus</keyword>
<keyword evidence="3" id="KW-0863">Zinc-finger</keyword>
<keyword evidence="2" id="KW-0479">Metal-binding</keyword>
<keyword evidence="4" id="KW-0862">Zinc</keyword>
<dbReference type="GO" id="GO:0033260">
    <property type="term" value="P:nuclear DNA replication"/>
    <property type="evidence" value="ECO:0007669"/>
    <property type="project" value="TreeGrafter"/>
</dbReference>
<gene>
    <name evidence="7" type="ORF">B0A55_01066</name>
</gene>
<feature type="compositionally biased region" description="Basic and acidic residues" evidence="6">
    <location>
        <begin position="229"/>
        <end position="257"/>
    </location>
</feature>
<accession>A0A4U0Y0I9</accession>
<feature type="region of interest" description="Disordered" evidence="6">
    <location>
        <begin position="64"/>
        <end position="114"/>
    </location>
</feature>
<protein>
    <recommendedName>
        <fullName evidence="9">Coiled-coil domain-containing protein 16</fullName>
    </recommendedName>
</protein>
<evidence type="ECO:0000256" key="6">
    <source>
        <dbReference type="SAM" id="MobiDB-lite"/>
    </source>
</evidence>
<evidence type="ECO:0000256" key="5">
    <source>
        <dbReference type="ARBA" id="ARBA00023242"/>
    </source>
</evidence>
<keyword evidence="8" id="KW-1185">Reference proteome</keyword>
<dbReference type="Proteomes" id="UP000309340">
    <property type="component" value="Unassembled WGS sequence"/>
</dbReference>
<dbReference type="GO" id="GO:0033314">
    <property type="term" value="P:mitotic DNA replication checkpoint signaling"/>
    <property type="evidence" value="ECO:0007669"/>
    <property type="project" value="TreeGrafter"/>
</dbReference>
<dbReference type="PANTHER" id="PTHR13278:SF0">
    <property type="entry name" value="ZINC FINGER PROTEIN 830"/>
    <property type="match status" value="1"/>
</dbReference>
<reference evidence="7 8" key="1">
    <citation type="submission" date="2017-03" db="EMBL/GenBank/DDBJ databases">
        <title>Genomes of endolithic fungi from Antarctica.</title>
        <authorList>
            <person name="Coleine C."/>
            <person name="Masonjones S."/>
            <person name="Stajich J.E."/>
        </authorList>
    </citation>
    <scope>NUCLEOTIDE SEQUENCE [LARGE SCALE GENOMIC DNA]</scope>
    <source>
        <strain evidence="7 8">CCFEE 5184</strain>
    </source>
</reference>
<comment type="subcellular location">
    <subcellularLocation>
        <location evidence="1">Nucleus</location>
    </subcellularLocation>
</comment>
<name>A0A4U0Y0I9_9PEZI</name>
<evidence type="ECO:0000313" key="7">
    <source>
        <dbReference type="EMBL" id="TKA82827.1"/>
    </source>
</evidence>
<dbReference type="OrthoDB" id="77607at2759"/>
<evidence type="ECO:0000256" key="1">
    <source>
        <dbReference type="ARBA" id="ARBA00004123"/>
    </source>
</evidence>
<feature type="compositionally biased region" description="Acidic residues" evidence="6">
    <location>
        <begin position="310"/>
        <end position="320"/>
    </location>
</feature>
<dbReference type="AlphaFoldDB" id="A0A4U0Y0I9"/>
<dbReference type="PANTHER" id="PTHR13278">
    <property type="entry name" value="ZINC FINGER PROTEIN 830"/>
    <property type="match status" value="1"/>
</dbReference>
<organism evidence="7 8">
    <name type="scientific">Friedmanniomyces simplex</name>
    <dbReference type="NCBI Taxonomy" id="329884"/>
    <lineage>
        <taxon>Eukaryota</taxon>
        <taxon>Fungi</taxon>
        <taxon>Dikarya</taxon>
        <taxon>Ascomycota</taxon>
        <taxon>Pezizomycotina</taxon>
        <taxon>Dothideomycetes</taxon>
        <taxon>Dothideomycetidae</taxon>
        <taxon>Mycosphaerellales</taxon>
        <taxon>Teratosphaeriaceae</taxon>
        <taxon>Friedmanniomyces</taxon>
    </lineage>
</organism>
<evidence type="ECO:0000313" key="8">
    <source>
        <dbReference type="Proteomes" id="UP000309340"/>
    </source>
</evidence>
<proteinExistence type="predicted"/>
<evidence type="ECO:0000256" key="3">
    <source>
        <dbReference type="ARBA" id="ARBA00022771"/>
    </source>
</evidence>
<dbReference type="EMBL" id="NAJQ01000024">
    <property type="protein sequence ID" value="TKA82827.1"/>
    <property type="molecule type" value="Genomic_DNA"/>
</dbReference>
<comment type="caution">
    <text evidence="7">The sequence shown here is derived from an EMBL/GenBank/DDBJ whole genome shotgun (WGS) entry which is preliminary data.</text>
</comment>
<feature type="compositionally biased region" description="Basic and acidic residues" evidence="6">
    <location>
        <begin position="91"/>
        <end position="100"/>
    </location>
</feature>
<dbReference type="GO" id="GO:0003676">
    <property type="term" value="F:nucleic acid binding"/>
    <property type="evidence" value="ECO:0007669"/>
    <property type="project" value="InterPro"/>
</dbReference>
<feature type="region of interest" description="Disordered" evidence="6">
    <location>
        <begin position="278"/>
        <end position="326"/>
    </location>
</feature>